<dbReference type="AlphaFoldDB" id="A0AAV2SK96"/>
<evidence type="ECO:0008006" key="4">
    <source>
        <dbReference type="Google" id="ProtNLM"/>
    </source>
</evidence>
<evidence type="ECO:0000256" key="1">
    <source>
        <dbReference type="SAM" id="MobiDB-lite"/>
    </source>
</evidence>
<proteinExistence type="predicted"/>
<dbReference type="Proteomes" id="UP001497623">
    <property type="component" value="Unassembled WGS sequence"/>
</dbReference>
<feature type="compositionally biased region" description="Low complexity" evidence="1">
    <location>
        <begin position="356"/>
        <end position="371"/>
    </location>
</feature>
<feature type="region of interest" description="Disordered" evidence="1">
    <location>
        <begin position="202"/>
        <end position="389"/>
    </location>
</feature>
<feature type="compositionally biased region" description="Polar residues" evidence="1">
    <location>
        <begin position="292"/>
        <end position="304"/>
    </location>
</feature>
<feature type="non-terminal residue" evidence="2">
    <location>
        <position position="466"/>
    </location>
</feature>
<dbReference type="SUPFAM" id="SSF52266">
    <property type="entry name" value="SGNH hydrolase"/>
    <property type="match status" value="1"/>
</dbReference>
<evidence type="ECO:0000313" key="3">
    <source>
        <dbReference type="Proteomes" id="UP001497623"/>
    </source>
</evidence>
<dbReference type="EMBL" id="CAXKWB010074756">
    <property type="protein sequence ID" value="CAL4198606.1"/>
    <property type="molecule type" value="Genomic_DNA"/>
</dbReference>
<organism evidence="2 3">
    <name type="scientific">Meganyctiphanes norvegica</name>
    <name type="common">Northern krill</name>
    <name type="synonym">Thysanopoda norvegica</name>
    <dbReference type="NCBI Taxonomy" id="48144"/>
    <lineage>
        <taxon>Eukaryota</taxon>
        <taxon>Metazoa</taxon>
        <taxon>Ecdysozoa</taxon>
        <taxon>Arthropoda</taxon>
        <taxon>Crustacea</taxon>
        <taxon>Multicrustacea</taxon>
        <taxon>Malacostraca</taxon>
        <taxon>Eumalacostraca</taxon>
        <taxon>Eucarida</taxon>
        <taxon>Euphausiacea</taxon>
        <taxon>Euphausiidae</taxon>
        <taxon>Meganyctiphanes</taxon>
    </lineage>
</organism>
<feature type="region of interest" description="Disordered" evidence="1">
    <location>
        <begin position="404"/>
        <end position="466"/>
    </location>
</feature>
<keyword evidence="3" id="KW-1185">Reference proteome</keyword>
<comment type="caution">
    <text evidence="2">The sequence shown here is derived from an EMBL/GenBank/DDBJ whole genome shotgun (WGS) entry which is preliminary data.</text>
</comment>
<feature type="compositionally biased region" description="Basic residues" evidence="1">
    <location>
        <begin position="407"/>
        <end position="419"/>
    </location>
</feature>
<dbReference type="Gene3D" id="3.40.50.1110">
    <property type="entry name" value="SGNH hydrolase"/>
    <property type="match status" value="1"/>
</dbReference>
<protein>
    <recommendedName>
        <fullName evidence="4">SGNH hydrolase-type esterase domain-containing protein</fullName>
    </recommendedName>
</protein>
<reference evidence="2 3" key="1">
    <citation type="submission" date="2024-05" db="EMBL/GenBank/DDBJ databases">
        <authorList>
            <person name="Wallberg A."/>
        </authorList>
    </citation>
    <scope>NUCLEOTIDE SEQUENCE [LARGE SCALE GENOMIC DNA]</scope>
</reference>
<name>A0AAV2SK96_MEGNR</name>
<sequence length="466" mass="51047">MSSKLTVGVVGDSNAAKFPRSPLPIHFIILPKETYVSTLIHTGLLNTILRLHSKRDNLDAILLYLGGNDVDNIDFKPSRVIDAFTNSIFMAHNHNIPIFIMPITHRSPPYRHITEGKFNPAADHIMDKVMDNIRLFNLTYNPLINTNNLNIVLVDGTHPSQLSYLGIAHKICLHIQREMNIINANDHILRRAPVALLPTPTLSSVQPSPINPPAQPITQTTSEVNIRPSIRPSIIPPSPTPISIVIPPPSEDQLPSTSAQHLPPSLPQIAASSPPSEVKWDLNPKQDLARDQSPQSLPTPSQYWNLRASPEHSSRSTSPTSSNPSSPLSTSSQFSFSFSVPSAHSSPPQTPPPTSNTPSSPTSISSQHPSSPKTPPQNTPSPTSTSPNLSIVFERLTITNSSYRSRGNWRGRRPIHHLNSKLDDTSATNNNMTKRRKRPSPLPSPSSKSQKNTVADRLIAQAGKPE</sequence>
<accession>A0AAV2SK96</accession>
<dbReference type="InterPro" id="IPR036514">
    <property type="entry name" value="SGNH_hydro_sf"/>
</dbReference>
<gene>
    <name evidence="2" type="ORF">MNOR_LOCUS37378</name>
</gene>
<feature type="compositionally biased region" description="Pro residues" evidence="1">
    <location>
        <begin position="234"/>
        <end position="250"/>
    </location>
</feature>
<feature type="compositionally biased region" description="Basic and acidic residues" evidence="1">
    <location>
        <begin position="278"/>
        <end position="290"/>
    </location>
</feature>
<feature type="compositionally biased region" description="Low complexity" evidence="1">
    <location>
        <begin position="315"/>
        <end position="347"/>
    </location>
</feature>
<evidence type="ECO:0000313" key="2">
    <source>
        <dbReference type="EMBL" id="CAL4198606.1"/>
    </source>
</evidence>